<keyword evidence="3" id="KW-1185">Reference proteome</keyword>
<sequence>MNRRSYLSAAVGGAGVLSGCLSRLPLIGSDVPDRPLPNTPMGSWRQYGADGANSSARDVSVPSRGNLAWTLEDYTQCQPAVSDGVVYTTVYDRTDGASAIALDAQDGTERWRTALGDSEAERTIVVDDRCIVPYESDLVALDRRTGDRVWTEPIIDRYSLSVVVADEATGTVLVDSIAGIEAYRASNGARRWQSDPVDYLAREPAIDDRHAYVVGDVDETPSLVALSLADGSVRWRRELEDTPEQVAPVASPVGVIVSDDGTLVVHDGDTGDRLRELRSFGTDRADAPVSVAFDDGTVFVTTEYSGAVALDGETGAERWHIDVPVDYTGGLCVGNETVVFPVEDPEYAPKQDTISAFDRDSGDLRWHYAFEQQLHSFVSTQPVLVDGAVFVTATYIDGRGVRRRARSRELGPSTGRLSTRGIGQTLPHRLPVPKFGVQITTPRTRPCRVRGGRR</sequence>
<dbReference type="SMART" id="SM00564">
    <property type="entry name" value="PQQ"/>
    <property type="match status" value="6"/>
</dbReference>
<dbReference type="Proteomes" id="UP001595846">
    <property type="component" value="Unassembled WGS sequence"/>
</dbReference>
<dbReference type="InterPro" id="IPR002372">
    <property type="entry name" value="PQQ_rpt_dom"/>
</dbReference>
<dbReference type="PANTHER" id="PTHR34512:SF30">
    <property type="entry name" value="OUTER MEMBRANE PROTEIN ASSEMBLY FACTOR BAMB"/>
    <property type="match status" value="1"/>
</dbReference>
<evidence type="ECO:0000259" key="1">
    <source>
        <dbReference type="Pfam" id="PF13360"/>
    </source>
</evidence>
<dbReference type="GeneID" id="73901448"/>
<dbReference type="Gene3D" id="2.130.10.10">
    <property type="entry name" value="YVTN repeat-like/Quinoprotein amine dehydrogenase"/>
    <property type="match status" value="2"/>
</dbReference>
<comment type="caution">
    <text evidence="2">The sequence shown here is derived from an EMBL/GenBank/DDBJ whole genome shotgun (WGS) entry which is preliminary data.</text>
</comment>
<dbReference type="PROSITE" id="PS51257">
    <property type="entry name" value="PROKAR_LIPOPROTEIN"/>
    <property type="match status" value="1"/>
</dbReference>
<feature type="domain" description="Pyrrolo-quinoline quinone repeat" evidence="1">
    <location>
        <begin position="64"/>
        <end position="193"/>
    </location>
</feature>
<dbReference type="InterPro" id="IPR018391">
    <property type="entry name" value="PQQ_b-propeller_rpt"/>
</dbReference>
<dbReference type="AlphaFoldDB" id="A0ABD5NT07"/>
<protein>
    <submittedName>
        <fullName evidence="2">PQQ-binding-like beta-propeller repeat protein</fullName>
    </submittedName>
</protein>
<dbReference type="SUPFAM" id="SSF50998">
    <property type="entry name" value="Quinoprotein alcohol dehydrogenase-like"/>
    <property type="match status" value="1"/>
</dbReference>
<evidence type="ECO:0000313" key="3">
    <source>
        <dbReference type="Proteomes" id="UP001595846"/>
    </source>
</evidence>
<dbReference type="EMBL" id="JBHSAQ010000016">
    <property type="protein sequence ID" value="MFC3960086.1"/>
    <property type="molecule type" value="Genomic_DNA"/>
</dbReference>
<organism evidence="2 3">
    <name type="scientific">Halovivax cerinus</name>
    <dbReference type="NCBI Taxonomy" id="1487865"/>
    <lineage>
        <taxon>Archaea</taxon>
        <taxon>Methanobacteriati</taxon>
        <taxon>Methanobacteriota</taxon>
        <taxon>Stenosarchaea group</taxon>
        <taxon>Halobacteria</taxon>
        <taxon>Halobacteriales</taxon>
        <taxon>Natrialbaceae</taxon>
        <taxon>Halovivax</taxon>
    </lineage>
</organism>
<reference evidence="2 3" key="1">
    <citation type="journal article" date="2019" name="Int. J. Syst. Evol. Microbiol.">
        <title>The Global Catalogue of Microorganisms (GCM) 10K type strain sequencing project: providing services to taxonomists for standard genome sequencing and annotation.</title>
        <authorList>
            <consortium name="The Broad Institute Genomics Platform"/>
            <consortium name="The Broad Institute Genome Sequencing Center for Infectious Disease"/>
            <person name="Wu L."/>
            <person name="Ma J."/>
        </authorList>
    </citation>
    <scope>NUCLEOTIDE SEQUENCE [LARGE SCALE GENOMIC DNA]</scope>
    <source>
        <strain evidence="2 3">IBRC-M 10256</strain>
    </source>
</reference>
<dbReference type="Pfam" id="PF13360">
    <property type="entry name" value="PQQ_2"/>
    <property type="match status" value="2"/>
</dbReference>
<dbReference type="RefSeq" id="WP_256532369.1">
    <property type="nucleotide sequence ID" value="NZ_CP101824.1"/>
</dbReference>
<dbReference type="PANTHER" id="PTHR34512">
    <property type="entry name" value="CELL SURFACE PROTEIN"/>
    <property type="match status" value="1"/>
</dbReference>
<proteinExistence type="predicted"/>
<accession>A0ABD5NT07</accession>
<dbReference type="InterPro" id="IPR011047">
    <property type="entry name" value="Quinoprotein_ADH-like_sf"/>
</dbReference>
<name>A0ABD5NT07_9EURY</name>
<feature type="domain" description="Pyrrolo-quinoline quinone repeat" evidence="1">
    <location>
        <begin position="289"/>
        <end position="401"/>
    </location>
</feature>
<dbReference type="InterPro" id="IPR015943">
    <property type="entry name" value="WD40/YVTN_repeat-like_dom_sf"/>
</dbReference>
<evidence type="ECO:0000313" key="2">
    <source>
        <dbReference type="EMBL" id="MFC3960086.1"/>
    </source>
</evidence>
<gene>
    <name evidence="2" type="ORF">ACFOUR_17130</name>
</gene>